<dbReference type="Proteomes" id="UP000760494">
    <property type="component" value="Unassembled WGS sequence"/>
</dbReference>
<evidence type="ECO:0000313" key="4">
    <source>
        <dbReference type="Proteomes" id="UP000760494"/>
    </source>
</evidence>
<feature type="compositionally biased region" description="Basic and acidic residues" evidence="2">
    <location>
        <begin position="272"/>
        <end position="281"/>
    </location>
</feature>
<dbReference type="EMBL" id="CABFJX010000396">
    <property type="protein sequence ID" value="VTT78974.1"/>
    <property type="molecule type" value="Genomic_DNA"/>
</dbReference>
<evidence type="ECO:0000256" key="2">
    <source>
        <dbReference type="SAM" id="MobiDB-lite"/>
    </source>
</evidence>
<organism evidence="3 4">
    <name type="scientific">Fusarium fujikuroi</name>
    <name type="common">Bakanae and foot rot disease fungus</name>
    <name type="synonym">Gibberella fujikuroi</name>
    <dbReference type="NCBI Taxonomy" id="5127"/>
    <lineage>
        <taxon>Eukaryota</taxon>
        <taxon>Fungi</taxon>
        <taxon>Dikarya</taxon>
        <taxon>Ascomycota</taxon>
        <taxon>Pezizomycotina</taxon>
        <taxon>Sordariomycetes</taxon>
        <taxon>Hypocreomycetidae</taxon>
        <taxon>Hypocreales</taxon>
        <taxon>Nectriaceae</taxon>
        <taxon>Fusarium</taxon>
        <taxon>Fusarium fujikuroi species complex</taxon>
    </lineage>
</organism>
<protein>
    <recommendedName>
        <fullName evidence="5">SNF2 N-terminal domain-containing protein</fullName>
    </recommendedName>
</protein>
<feature type="region of interest" description="Disordered" evidence="2">
    <location>
        <begin position="264"/>
        <end position="288"/>
    </location>
</feature>
<evidence type="ECO:0000313" key="3">
    <source>
        <dbReference type="EMBL" id="VTT78974.1"/>
    </source>
</evidence>
<dbReference type="AlphaFoldDB" id="A0A9Q9RZ50"/>
<comment type="caution">
    <text evidence="3">The sequence shown here is derived from an EMBL/GenBank/DDBJ whole genome shotgun (WGS) entry which is preliminary data.</text>
</comment>
<evidence type="ECO:0008006" key="5">
    <source>
        <dbReference type="Google" id="ProtNLM"/>
    </source>
</evidence>
<accession>A0A9Q9RZ50</accession>
<proteinExistence type="predicted"/>
<keyword evidence="1" id="KW-0175">Coiled coil</keyword>
<gene>
    <name evidence="3" type="ORF">C2S_2211</name>
</gene>
<name>A0A9Q9RZ50_FUSFU</name>
<reference evidence="3" key="1">
    <citation type="submission" date="2019-05" db="EMBL/GenBank/DDBJ databases">
        <authorList>
            <person name="Piombo E."/>
        </authorList>
    </citation>
    <scope>NUCLEOTIDE SEQUENCE</scope>
    <source>
        <strain evidence="3">C2S</strain>
    </source>
</reference>
<sequence>MSRTSNLSHLPLSSPTYFYPMRKTWKSTPSAAICSCPPGETKLIKENPRPIPQSLANPLGIPVFSPTVWLCPTSSAGKLIGRPDRYWLNLAAGALPDKDKKEKAAVEVKKFLLNFHAGRVVVDEVHFAKTPRLMLNQMIQMMSYDELYLAFAMMLLNSICDFFGYGVPRTFALAKTKLSFEKNVRYRTSASVQSTGPSSILPSQAPTYMRSNATIRLPLQVLKHKLRAATYAAQNSFLSHGIRAGTRTPWTFANGWDYLSDPEDAPRYSPVDTKDRDRYDGHGVPQMKSPELLDLASRDSTASTAVATEIARQFQLDRLLSRRRPCLQHTPRRDSIKVRGWGGLPPVRRRHASFSSLLCPPWLCCGQECHGMVGDVCHQMHQLMAQRLNLRRKIDRLDLQMESARLAEIMYPHIIPAEALGDAEEEMRANGLVGKAPLETQEKELGSSRARRLSLEIYRASGERMLSRLTSSVFTQPVHTRSTEYINDSSVASTLDMTLTSQQNLAIPYRAPSQEALYTIPLNRKTKDEFTAQAIAVCLFTNRSKSPAQVPILAECQDHRNKAWG</sequence>
<feature type="coiled-coil region" evidence="1">
    <location>
        <begin position="380"/>
        <end position="407"/>
    </location>
</feature>
<evidence type="ECO:0000256" key="1">
    <source>
        <dbReference type="SAM" id="Coils"/>
    </source>
</evidence>